<organism evidence="2 3">
    <name type="scientific">Pleurodeles waltl</name>
    <name type="common">Iberian ribbed newt</name>
    <dbReference type="NCBI Taxonomy" id="8319"/>
    <lineage>
        <taxon>Eukaryota</taxon>
        <taxon>Metazoa</taxon>
        <taxon>Chordata</taxon>
        <taxon>Craniata</taxon>
        <taxon>Vertebrata</taxon>
        <taxon>Euteleostomi</taxon>
        <taxon>Amphibia</taxon>
        <taxon>Batrachia</taxon>
        <taxon>Caudata</taxon>
        <taxon>Salamandroidea</taxon>
        <taxon>Salamandridae</taxon>
        <taxon>Pleurodelinae</taxon>
        <taxon>Pleurodeles</taxon>
    </lineage>
</organism>
<comment type="caution">
    <text evidence="2">The sequence shown here is derived from an EMBL/GenBank/DDBJ whole genome shotgun (WGS) entry which is preliminary data.</text>
</comment>
<dbReference type="EMBL" id="JANPWB010000005">
    <property type="protein sequence ID" value="KAJ1189964.1"/>
    <property type="molecule type" value="Genomic_DNA"/>
</dbReference>
<protein>
    <submittedName>
        <fullName evidence="2">Uncharacterized protein</fullName>
    </submittedName>
</protein>
<dbReference type="Proteomes" id="UP001066276">
    <property type="component" value="Chromosome 3_1"/>
</dbReference>
<evidence type="ECO:0000313" key="3">
    <source>
        <dbReference type="Proteomes" id="UP001066276"/>
    </source>
</evidence>
<name>A0AAV7ULS6_PLEWA</name>
<evidence type="ECO:0000256" key="1">
    <source>
        <dbReference type="SAM" id="MobiDB-lite"/>
    </source>
</evidence>
<gene>
    <name evidence="2" type="ORF">NDU88_006705</name>
</gene>
<evidence type="ECO:0000313" key="2">
    <source>
        <dbReference type="EMBL" id="KAJ1189964.1"/>
    </source>
</evidence>
<feature type="region of interest" description="Disordered" evidence="1">
    <location>
        <begin position="27"/>
        <end position="57"/>
    </location>
</feature>
<proteinExistence type="predicted"/>
<sequence>MGRHRQSTTSQENTIEQYTMLVQLPQHQTWSEGPKDLLGASGTTGEPFPTSPDWRSRGERQLEGTADQIVDIAAPTRVEIQQDGTIVVVTPGSTDGSVEMMVLGAESLPVDM</sequence>
<dbReference type="AlphaFoldDB" id="A0AAV7ULS6"/>
<accession>A0AAV7ULS6</accession>
<keyword evidence="3" id="KW-1185">Reference proteome</keyword>
<reference evidence="2" key="1">
    <citation type="journal article" date="2022" name="bioRxiv">
        <title>Sequencing and chromosome-scale assembly of the giantPleurodeles waltlgenome.</title>
        <authorList>
            <person name="Brown T."/>
            <person name="Elewa A."/>
            <person name="Iarovenko S."/>
            <person name="Subramanian E."/>
            <person name="Araus A.J."/>
            <person name="Petzold A."/>
            <person name="Susuki M."/>
            <person name="Suzuki K.-i.T."/>
            <person name="Hayashi T."/>
            <person name="Toyoda A."/>
            <person name="Oliveira C."/>
            <person name="Osipova E."/>
            <person name="Leigh N.D."/>
            <person name="Simon A."/>
            <person name="Yun M.H."/>
        </authorList>
    </citation>
    <scope>NUCLEOTIDE SEQUENCE</scope>
    <source>
        <strain evidence="2">20211129_DDA</strain>
        <tissue evidence="2">Liver</tissue>
    </source>
</reference>